<keyword evidence="6" id="KW-0496">Mitochondrion</keyword>
<sequence>VHLHPPGLGASAEAGLKEGAMSEEAVSETHFSLRKAALWVFDFPLSWYYSVIQVKLSPGLKKLFVVTALSAVSVIFLAHHFKRKRGKKNTEVLPWEPGHLVLECTKTAASEKGSSCSSSRQNLTLSLSSAKEKGSQSCVYANGGLFSKYSGSVQSLASVQSVTSSHSCACANSSSWDKADEDIKLVNIPVTTPENLYLMGMELFEEALCRWEQALTFRSRQAEDEANCSSIKLGAGDAIAEESVEDIISAEFIHKLESLLQRAYRLQEEFEATLGASDPSSLANDIDKDTDITVKDNTEDFCLRDTLSIASTDSFVSAAELTEHREIRNTYSLESLCNCPLYEEAMHLAEEGKIYSRILRTEMLECLGDSDFLAKLHCIRQAFQVILSETANRIFLAESGRKFLSALIVRAQKNPKKFEEVFDEMIHFLEQTDHWDNTEMELAARGVKNLNFYDIVLDFILMDSFEDLENPPTSIQNVVNNRWLNSSFKETAVASSCWSVLKQKRQQMKVPDGFFAHFYAICEHVSPVLAWGFLGPRNSLYDLCCFFKDQVLYFLKDIFDFEKVRYSTMESLAEDLMQLLMRRTELLMAYLGADSLRHVSGCISGHGHIVANGLLEEKVQ</sequence>
<dbReference type="PANTHER" id="PTHR21508">
    <property type="entry name" value="MITOGUARDIN"/>
    <property type="match status" value="1"/>
</dbReference>
<evidence type="ECO:0000256" key="7">
    <source>
        <dbReference type="ARBA" id="ARBA00023136"/>
    </source>
</evidence>
<dbReference type="Proteomes" id="UP000694403">
    <property type="component" value="Unplaced"/>
</dbReference>
<dbReference type="PANTHER" id="PTHR21508:SF3">
    <property type="entry name" value="MITOGUARDIN 1"/>
    <property type="match status" value="1"/>
</dbReference>
<evidence type="ECO:0000256" key="3">
    <source>
        <dbReference type="ARBA" id="ARBA00022692"/>
    </source>
</evidence>
<protein>
    <recommendedName>
        <fullName evidence="10">Mitoguardin 1</fullName>
    </recommendedName>
</protein>
<evidence type="ECO:0000256" key="2">
    <source>
        <dbReference type="ARBA" id="ARBA00008969"/>
    </source>
</evidence>
<keyword evidence="5" id="KW-1133">Transmembrane helix</keyword>
<reference evidence="8" key="2">
    <citation type="submission" date="2025-09" db="UniProtKB">
        <authorList>
            <consortium name="Ensembl"/>
        </authorList>
    </citation>
    <scope>IDENTIFICATION</scope>
</reference>
<dbReference type="GO" id="GO:0005741">
    <property type="term" value="C:mitochondrial outer membrane"/>
    <property type="evidence" value="ECO:0007669"/>
    <property type="project" value="UniProtKB-SubCell"/>
</dbReference>
<accession>A0A8C3S515</accession>
<evidence type="ECO:0000256" key="4">
    <source>
        <dbReference type="ARBA" id="ARBA00022787"/>
    </source>
</evidence>
<dbReference type="GO" id="GO:0008053">
    <property type="term" value="P:mitochondrial fusion"/>
    <property type="evidence" value="ECO:0007669"/>
    <property type="project" value="InterPro"/>
</dbReference>
<dbReference type="Ensembl" id="ENSCSRT00000008983.1">
    <property type="protein sequence ID" value="ENSCSRP00000008683.1"/>
    <property type="gene ID" value="ENSCSRG00000005912.1"/>
</dbReference>
<comment type="similarity">
    <text evidence="2">Belongs to the mitoguardin family.</text>
</comment>
<reference evidence="8" key="1">
    <citation type="submission" date="2025-08" db="UniProtKB">
        <authorList>
            <consortium name="Ensembl"/>
        </authorList>
    </citation>
    <scope>IDENTIFICATION</scope>
</reference>
<keyword evidence="9" id="KW-1185">Reference proteome</keyword>
<organism evidence="8 9">
    <name type="scientific">Chelydra serpentina</name>
    <name type="common">Snapping turtle</name>
    <name type="synonym">Testudo serpentina</name>
    <dbReference type="NCBI Taxonomy" id="8475"/>
    <lineage>
        <taxon>Eukaryota</taxon>
        <taxon>Metazoa</taxon>
        <taxon>Chordata</taxon>
        <taxon>Craniata</taxon>
        <taxon>Vertebrata</taxon>
        <taxon>Euteleostomi</taxon>
        <taxon>Archelosauria</taxon>
        <taxon>Testudinata</taxon>
        <taxon>Testudines</taxon>
        <taxon>Cryptodira</taxon>
        <taxon>Durocryptodira</taxon>
        <taxon>Americhelydia</taxon>
        <taxon>Chelydroidea</taxon>
        <taxon>Chelydridae</taxon>
        <taxon>Chelydra</taxon>
    </lineage>
</organism>
<dbReference type="Pfam" id="PF10265">
    <property type="entry name" value="Miga"/>
    <property type="match status" value="1"/>
</dbReference>
<comment type="subcellular location">
    <subcellularLocation>
        <location evidence="1">Mitochondrion outer membrane</location>
    </subcellularLocation>
</comment>
<evidence type="ECO:0000256" key="1">
    <source>
        <dbReference type="ARBA" id="ARBA00004294"/>
    </source>
</evidence>
<evidence type="ECO:0000313" key="8">
    <source>
        <dbReference type="Ensembl" id="ENSCSRP00000008683.1"/>
    </source>
</evidence>
<dbReference type="InterPro" id="IPR019392">
    <property type="entry name" value="Miga"/>
</dbReference>
<keyword evidence="7" id="KW-0472">Membrane</keyword>
<keyword evidence="3" id="KW-0812">Transmembrane</keyword>
<evidence type="ECO:0000256" key="5">
    <source>
        <dbReference type="ARBA" id="ARBA00022989"/>
    </source>
</evidence>
<dbReference type="AlphaFoldDB" id="A0A8C3S515"/>
<proteinExistence type="inferred from homology"/>
<evidence type="ECO:0000256" key="6">
    <source>
        <dbReference type="ARBA" id="ARBA00023128"/>
    </source>
</evidence>
<evidence type="ECO:0008006" key="10">
    <source>
        <dbReference type="Google" id="ProtNLM"/>
    </source>
</evidence>
<keyword evidence="4" id="KW-1000">Mitochondrion outer membrane</keyword>
<evidence type="ECO:0000313" key="9">
    <source>
        <dbReference type="Proteomes" id="UP000694403"/>
    </source>
</evidence>
<name>A0A8C3S515_CHESE</name>